<dbReference type="EC" id="2.4.-.-" evidence="2"/>
<reference evidence="2" key="1">
    <citation type="submission" date="2023-03" db="EMBL/GenBank/DDBJ databases">
        <title>a new species belonging to Providencia genus.</title>
        <authorList>
            <person name="Yang W."/>
            <person name="Hu F."/>
            <person name="Shen S."/>
            <person name="Ding L."/>
            <person name="Yin D."/>
        </authorList>
    </citation>
    <scope>NUCLEOTIDE SEQUENCE</scope>
    <source>
        <strain evidence="2">CRE-3FA-0001</strain>
    </source>
</reference>
<dbReference type="AlphaFoldDB" id="A0AA42JZV6"/>
<dbReference type="PANTHER" id="PTHR22916">
    <property type="entry name" value="GLYCOSYLTRANSFERASE"/>
    <property type="match status" value="1"/>
</dbReference>
<sequence>MLSPAIDGLVSIIMPCYNAEKYISESINSVLAQTYTKFELIIIDDSSTDKSINIISEYQDDRIKLIKSNLNQGVATSRNKGIMAAKGQYISFLDSDDLWEPSKLEKQITLLESGWDLVCSNYSAFKSDGKTKLRISPRVITYEDLLRSCFIGNLTGIYCAKKLGKFFQKSTGAEDYLMWLAILKSAQKAYCIQDSLAKYRISNASLSSNKFKAIKWQWSIYRNELKLSTPKSLYYFSHYLLNALKKRI</sequence>
<dbReference type="EMBL" id="JARRYG010000011">
    <property type="protein sequence ID" value="MDG4696934.1"/>
    <property type="molecule type" value="Genomic_DNA"/>
</dbReference>
<dbReference type="Proteomes" id="UP001156701">
    <property type="component" value="Unassembled WGS sequence"/>
</dbReference>
<keyword evidence="2" id="KW-0808">Transferase</keyword>
<keyword evidence="2" id="KW-0328">Glycosyltransferase</keyword>
<feature type="domain" description="Glycosyltransferase 2-like" evidence="1">
    <location>
        <begin position="11"/>
        <end position="136"/>
    </location>
</feature>
<dbReference type="RefSeq" id="WP_272524581.1">
    <property type="nucleotide sequence ID" value="NZ_JARRYG010000011.1"/>
</dbReference>
<dbReference type="Pfam" id="PF00535">
    <property type="entry name" value="Glycos_transf_2"/>
    <property type="match status" value="1"/>
</dbReference>
<evidence type="ECO:0000313" key="2">
    <source>
        <dbReference type="EMBL" id="MDG4696934.1"/>
    </source>
</evidence>
<dbReference type="CDD" id="cd00761">
    <property type="entry name" value="Glyco_tranf_GTA_type"/>
    <property type="match status" value="1"/>
</dbReference>
<name>A0AA42JZV6_9GAMM</name>
<dbReference type="SUPFAM" id="SSF53448">
    <property type="entry name" value="Nucleotide-diphospho-sugar transferases"/>
    <property type="match status" value="1"/>
</dbReference>
<gene>
    <name evidence="2" type="ORF">P7V44_11875</name>
</gene>
<evidence type="ECO:0000259" key="1">
    <source>
        <dbReference type="Pfam" id="PF00535"/>
    </source>
</evidence>
<evidence type="ECO:0000313" key="3">
    <source>
        <dbReference type="Proteomes" id="UP001156701"/>
    </source>
</evidence>
<protein>
    <submittedName>
        <fullName evidence="2">Glycosyltransferase family 2 protein</fullName>
        <ecNumber evidence="2">2.4.-.-</ecNumber>
    </submittedName>
</protein>
<dbReference type="InterPro" id="IPR029044">
    <property type="entry name" value="Nucleotide-diphossugar_trans"/>
</dbReference>
<dbReference type="InterPro" id="IPR001173">
    <property type="entry name" value="Glyco_trans_2-like"/>
</dbReference>
<proteinExistence type="predicted"/>
<dbReference type="PANTHER" id="PTHR22916:SF3">
    <property type="entry name" value="UDP-GLCNAC:BETAGAL BETA-1,3-N-ACETYLGLUCOSAMINYLTRANSFERASE-LIKE PROTEIN 1"/>
    <property type="match status" value="1"/>
</dbReference>
<organism evidence="2 3">
    <name type="scientific">Providencia huashanensis</name>
    <dbReference type="NCBI Taxonomy" id="3037798"/>
    <lineage>
        <taxon>Bacteria</taxon>
        <taxon>Pseudomonadati</taxon>
        <taxon>Pseudomonadota</taxon>
        <taxon>Gammaproteobacteria</taxon>
        <taxon>Enterobacterales</taxon>
        <taxon>Morganellaceae</taxon>
        <taxon>Providencia</taxon>
    </lineage>
</organism>
<dbReference type="GO" id="GO:0016758">
    <property type="term" value="F:hexosyltransferase activity"/>
    <property type="evidence" value="ECO:0007669"/>
    <property type="project" value="UniProtKB-ARBA"/>
</dbReference>
<comment type="caution">
    <text evidence="2">The sequence shown here is derived from an EMBL/GenBank/DDBJ whole genome shotgun (WGS) entry which is preliminary data.</text>
</comment>
<accession>A0AA42JZV6</accession>
<dbReference type="Gene3D" id="3.90.550.10">
    <property type="entry name" value="Spore Coat Polysaccharide Biosynthesis Protein SpsA, Chain A"/>
    <property type="match status" value="1"/>
</dbReference>